<sequence length="93" mass="10879">ISSNINGQWCYLMTNENLSLLDKATKRPNGERVNNKDVLMETSKFLPFDSKFFNKLTKNIVNFVIVSKSQLKEKYEKKTQFGKKKLERKTVES</sequence>
<organism evidence="1 2">
    <name type="scientific">Pseudolycoriella hygida</name>
    <dbReference type="NCBI Taxonomy" id="35572"/>
    <lineage>
        <taxon>Eukaryota</taxon>
        <taxon>Metazoa</taxon>
        <taxon>Ecdysozoa</taxon>
        <taxon>Arthropoda</taxon>
        <taxon>Hexapoda</taxon>
        <taxon>Insecta</taxon>
        <taxon>Pterygota</taxon>
        <taxon>Neoptera</taxon>
        <taxon>Endopterygota</taxon>
        <taxon>Diptera</taxon>
        <taxon>Nematocera</taxon>
        <taxon>Sciaroidea</taxon>
        <taxon>Sciaridae</taxon>
        <taxon>Pseudolycoriella</taxon>
    </lineage>
</organism>
<evidence type="ECO:0000313" key="2">
    <source>
        <dbReference type="Proteomes" id="UP001151699"/>
    </source>
</evidence>
<accession>A0A9Q0MWU7</accession>
<proteinExistence type="predicted"/>
<evidence type="ECO:0000313" key="1">
    <source>
        <dbReference type="EMBL" id="KAJ6638649.1"/>
    </source>
</evidence>
<gene>
    <name evidence="1" type="ORF">Bhyg_11386</name>
</gene>
<protein>
    <submittedName>
        <fullName evidence="1">Uncharacterized protein</fullName>
    </submittedName>
</protein>
<feature type="non-terminal residue" evidence="1">
    <location>
        <position position="1"/>
    </location>
</feature>
<reference evidence="1" key="1">
    <citation type="submission" date="2022-07" db="EMBL/GenBank/DDBJ databases">
        <authorList>
            <person name="Trinca V."/>
            <person name="Uliana J.V.C."/>
            <person name="Torres T.T."/>
            <person name="Ward R.J."/>
            <person name="Monesi N."/>
        </authorList>
    </citation>
    <scope>NUCLEOTIDE SEQUENCE</scope>
    <source>
        <strain evidence="1">HSMRA1968</strain>
        <tissue evidence="1">Whole embryos</tissue>
    </source>
</reference>
<dbReference type="EMBL" id="WJQU01000003">
    <property type="protein sequence ID" value="KAJ6638649.1"/>
    <property type="molecule type" value="Genomic_DNA"/>
</dbReference>
<keyword evidence="2" id="KW-1185">Reference proteome</keyword>
<dbReference type="Proteomes" id="UP001151699">
    <property type="component" value="Chromosome X"/>
</dbReference>
<comment type="caution">
    <text evidence="1">The sequence shown here is derived from an EMBL/GenBank/DDBJ whole genome shotgun (WGS) entry which is preliminary data.</text>
</comment>
<name>A0A9Q0MWU7_9DIPT</name>
<feature type="non-terminal residue" evidence="1">
    <location>
        <position position="93"/>
    </location>
</feature>
<dbReference type="AlphaFoldDB" id="A0A9Q0MWU7"/>